<comment type="subcellular location">
    <subcellularLocation>
        <location evidence="2">Cytoplasm</location>
    </subcellularLocation>
</comment>
<gene>
    <name evidence="12" type="ORF">DFA_11786</name>
</gene>
<comment type="similarity">
    <text evidence="3">Belongs to the PEPCase type 1 family.</text>
</comment>
<dbReference type="InterPro" id="IPR018129">
    <property type="entry name" value="PEP_COase_Lys_AS"/>
</dbReference>
<dbReference type="GO" id="GO:0015977">
    <property type="term" value="P:carbon fixation"/>
    <property type="evidence" value="ECO:0007669"/>
    <property type="project" value="UniProtKB-KW"/>
</dbReference>
<keyword evidence="8" id="KW-0120">Carbon dioxide fixation</keyword>
<dbReference type="RefSeq" id="XP_004350732.1">
    <property type="nucleotide sequence ID" value="XM_004350681.1"/>
</dbReference>
<dbReference type="GO" id="GO:0006099">
    <property type="term" value="P:tricarboxylic acid cycle"/>
    <property type="evidence" value="ECO:0007669"/>
    <property type="project" value="InterPro"/>
</dbReference>
<dbReference type="STRING" id="1054147.F4QE77"/>
<evidence type="ECO:0000256" key="11">
    <source>
        <dbReference type="PROSITE-ProRule" id="PRU10112"/>
    </source>
</evidence>
<dbReference type="PANTHER" id="PTHR30523">
    <property type="entry name" value="PHOSPHOENOLPYRUVATE CARBOXYLASE"/>
    <property type="match status" value="1"/>
</dbReference>
<dbReference type="OrthoDB" id="1365747at2759"/>
<comment type="cofactor">
    <cofactor evidence="1">
        <name>Mg(2+)</name>
        <dbReference type="ChEBI" id="CHEBI:18420"/>
    </cofactor>
</comment>
<reference evidence="13" key="1">
    <citation type="journal article" date="2011" name="Genome Res.">
        <title>Phylogeny-wide analysis of social amoeba genomes highlights ancient origins for complex intercellular communication.</title>
        <authorList>
            <person name="Heidel A.J."/>
            <person name="Lawal H.M."/>
            <person name="Felder M."/>
            <person name="Schilde C."/>
            <person name="Helps N.R."/>
            <person name="Tunggal B."/>
            <person name="Rivero F."/>
            <person name="John U."/>
            <person name="Schleicher M."/>
            <person name="Eichinger L."/>
            <person name="Platzer M."/>
            <person name="Noegel A.A."/>
            <person name="Schaap P."/>
            <person name="Gloeckner G."/>
        </authorList>
    </citation>
    <scope>NUCLEOTIDE SEQUENCE [LARGE SCALE GENOMIC DNA]</scope>
    <source>
        <strain evidence="13">SH3</strain>
    </source>
</reference>
<dbReference type="OMA" id="VFGWTQS"/>
<evidence type="ECO:0000256" key="7">
    <source>
        <dbReference type="ARBA" id="ARBA00023239"/>
    </source>
</evidence>
<dbReference type="PROSITE" id="PS00393">
    <property type="entry name" value="PEPCASE_2"/>
    <property type="match status" value="1"/>
</dbReference>
<dbReference type="KEGG" id="dfa:DFA_11786"/>
<dbReference type="SUPFAM" id="SSF51621">
    <property type="entry name" value="Phosphoenolpyruvate/pyruvate domain"/>
    <property type="match status" value="1"/>
</dbReference>
<dbReference type="PRINTS" id="PR00150">
    <property type="entry name" value="PEPCARBXLASE"/>
</dbReference>
<evidence type="ECO:0000256" key="1">
    <source>
        <dbReference type="ARBA" id="ARBA00001946"/>
    </source>
</evidence>
<evidence type="ECO:0000256" key="5">
    <source>
        <dbReference type="ARBA" id="ARBA00022490"/>
    </source>
</evidence>
<dbReference type="GeneID" id="14865688"/>
<keyword evidence="7" id="KW-0456">Lyase</keyword>
<dbReference type="AlphaFoldDB" id="F4QE77"/>
<dbReference type="Gene3D" id="1.20.1440.90">
    <property type="entry name" value="Phosphoenolpyruvate/pyruvate domain"/>
    <property type="match status" value="1"/>
</dbReference>
<evidence type="ECO:0000256" key="3">
    <source>
        <dbReference type="ARBA" id="ARBA00008346"/>
    </source>
</evidence>
<evidence type="ECO:0000313" key="12">
    <source>
        <dbReference type="EMBL" id="EGG14024.1"/>
    </source>
</evidence>
<dbReference type="InterPro" id="IPR022805">
    <property type="entry name" value="PEP_COase_bac/pln-type"/>
</dbReference>
<dbReference type="EC" id="4.1.1.31" evidence="4"/>
<evidence type="ECO:0000256" key="8">
    <source>
        <dbReference type="ARBA" id="ARBA00023300"/>
    </source>
</evidence>
<keyword evidence="6" id="KW-0460">Magnesium</keyword>
<dbReference type="PANTHER" id="PTHR30523:SF6">
    <property type="entry name" value="PHOSPHOENOLPYRUVATE CARBOXYLASE"/>
    <property type="match status" value="1"/>
</dbReference>
<dbReference type="NCBIfam" id="NF000584">
    <property type="entry name" value="PRK00009.1"/>
    <property type="match status" value="1"/>
</dbReference>
<evidence type="ECO:0000313" key="13">
    <source>
        <dbReference type="Proteomes" id="UP000007797"/>
    </source>
</evidence>
<accession>F4QE77</accession>
<comment type="catalytic activity">
    <reaction evidence="9">
        <text>oxaloacetate + phosphate = phosphoenolpyruvate + hydrogencarbonate</text>
        <dbReference type="Rhea" id="RHEA:28370"/>
        <dbReference type="ChEBI" id="CHEBI:16452"/>
        <dbReference type="ChEBI" id="CHEBI:17544"/>
        <dbReference type="ChEBI" id="CHEBI:43474"/>
        <dbReference type="ChEBI" id="CHEBI:58702"/>
        <dbReference type="EC" id="4.1.1.31"/>
    </reaction>
</comment>
<dbReference type="Proteomes" id="UP000007797">
    <property type="component" value="Unassembled WGS sequence"/>
</dbReference>
<evidence type="ECO:0000256" key="10">
    <source>
        <dbReference type="PROSITE-ProRule" id="PRU10111"/>
    </source>
</evidence>
<dbReference type="PROSITE" id="PS00781">
    <property type="entry name" value="PEPCASE_1"/>
    <property type="match status" value="1"/>
</dbReference>
<proteinExistence type="inferred from homology"/>
<dbReference type="FunFam" id="1.20.1440.90:FF:000001">
    <property type="entry name" value="Phosphoenolpyruvate carboxylase 1"/>
    <property type="match status" value="1"/>
</dbReference>
<feature type="active site" evidence="10">
    <location>
        <position position="152"/>
    </location>
</feature>
<dbReference type="GO" id="GO:0008964">
    <property type="term" value="F:phosphoenolpyruvate carboxylase activity"/>
    <property type="evidence" value="ECO:0007669"/>
    <property type="project" value="UniProtKB-EC"/>
</dbReference>
<feature type="active site" evidence="11">
    <location>
        <position position="588"/>
    </location>
</feature>
<evidence type="ECO:0000256" key="6">
    <source>
        <dbReference type="ARBA" id="ARBA00022842"/>
    </source>
</evidence>
<dbReference type="Pfam" id="PF00311">
    <property type="entry name" value="PEPcase"/>
    <property type="match status" value="1"/>
</dbReference>
<organism evidence="12 13">
    <name type="scientific">Cavenderia fasciculata</name>
    <name type="common">Slime mold</name>
    <name type="synonym">Dictyostelium fasciculatum</name>
    <dbReference type="NCBI Taxonomy" id="261658"/>
    <lineage>
        <taxon>Eukaryota</taxon>
        <taxon>Amoebozoa</taxon>
        <taxon>Evosea</taxon>
        <taxon>Eumycetozoa</taxon>
        <taxon>Dictyostelia</taxon>
        <taxon>Acytosteliales</taxon>
        <taxon>Cavenderiaceae</taxon>
        <taxon>Cavenderia</taxon>
    </lineage>
</organism>
<sequence>MLGPLDFGIVEKDELDRDIDKLRNILQDSIKELEKSGDGEQLIKDVKELLLAETPSERTPEFMEKFIEKVSSLSNESALRISRTLSHCLNLANVAEQTHLIRSVKNLESEEEGVLKFSCEDIFKQLIEAGVEPDRIYKALTEQSIELVLTAHPTQMMRRTLITKNNHIGEALEGLSNKSQSSRDRKDWEDQLRREISGSWLTDEIRRNKPTPLEEAQGGFSILEQNLWRTLPKFMKVLDRTCFKYTGKNLPLGFTNIKFGSWMGGDRDGNDNVNSKVTKQVSYFSRWIAASLFYKEIDALLFELSMVRMTPELAEAALKAQERRNTNRPKPVLTLYKEFGGGSGIPEREGYRILLAEMRDKMLLTKKHYEDLIGGQTPPPDHDDDDIYHTAKQVLDPLLLCYDSLISVGAIDVANGRLIDVIRQLNCFGLTLSKLDIRQESTRHSEVLDAITNYLGIGSYLSWNEKERQEFLIRELESKRPLVPKDLPCNARVQEVLDTFRMAAELPAESLGAYVISMCQNPSDILAVELLQKESGNKFPQRVAPLFEMIDDLERAPQTMEQLYSIKWYKDRINGSQEIMLGYSDSSKDSGRLTSSWSLYKAQEILTKLSDKHGVKLTLFHGRGGTIGRGGAPTYLAIQSQPGGSINGRLRVTEQGEMITAHYGQPGVAFRSIEVYTTATLQQTLLPPPPPSDHWREIMDELSSVSGKKYRSIVRGNENFVRYFRASTPERELSHLNIGSRPQKRNVSGGIESLRAIPWIFAFTQTRLILPAWLGVAEALEAAKEKGYTNDLKEMYKSWPYFQTTIDLIEMVLMKADPLIAARYNDLLVPFELQSLGKEMIGLLNKTVSSILSLTNHSTLQQDNKLLQHFIAIRRSYLDPLNYIQAEVLRRLRSNHVEAQNPILVDILIISINGLAAGLRNTG</sequence>
<dbReference type="InterPro" id="IPR033129">
    <property type="entry name" value="PEPCASE_His_AS"/>
</dbReference>
<evidence type="ECO:0000256" key="4">
    <source>
        <dbReference type="ARBA" id="ARBA00012305"/>
    </source>
</evidence>
<dbReference type="HAMAP" id="MF_00595">
    <property type="entry name" value="PEPcase_type1"/>
    <property type="match status" value="1"/>
</dbReference>
<dbReference type="InterPro" id="IPR021135">
    <property type="entry name" value="PEP_COase"/>
</dbReference>
<dbReference type="GO" id="GO:0005829">
    <property type="term" value="C:cytosol"/>
    <property type="evidence" value="ECO:0007669"/>
    <property type="project" value="TreeGrafter"/>
</dbReference>
<name>F4QE77_CACFS</name>
<evidence type="ECO:0000256" key="2">
    <source>
        <dbReference type="ARBA" id="ARBA00004496"/>
    </source>
</evidence>
<evidence type="ECO:0000256" key="9">
    <source>
        <dbReference type="ARBA" id="ARBA00048995"/>
    </source>
</evidence>
<keyword evidence="5" id="KW-0963">Cytoplasm</keyword>
<dbReference type="InterPro" id="IPR015813">
    <property type="entry name" value="Pyrv/PenolPyrv_kinase-like_dom"/>
</dbReference>
<dbReference type="EMBL" id="GL883029">
    <property type="protein sequence ID" value="EGG14024.1"/>
    <property type="molecule type" value="Genomic_DNA"/>
</dbReference>
<keyword evidence="13" id="KW-1185">Reference proteome</keyword>
<protein>
    <recommendedName>
        <fullName evidence="4">phosphoenolpyruvate carboxylase</fullName>
        <ecNumber evidence="4">4.1.1.31</ecNumber>
    </recommendedName>
</protein>